<keyword evidence="2" id="KW-1185">Reference proteome</keyword>
<evidence type="ECO:0000313" key="1">
    <source>
        <dbReference type="EMBL" id="CAK9250372.1"/>
    </source>
</evidence>
<dbReference type="EMBL" id="CAXAQS010000159">
    <property type="protein sequence ID" value="CAK9250372.1"/>
    <property type="molecule type" value="Genomic_DNA"/>
</dbReference>
<protein>
    <submittedName>
        <fullName evidence="1">Uncharacterized protein</fullName>
    </submittedName>
</protein>
<sequence length="221" mass="25102">MALLFVEGADDFVVLGIRENRSEQLAVELMTRAMHAEVTLKREAREVCGKKHTSAERRSLFENEIFPSQGRFRCSNAVRVAIRPREVVAESLLESRTARRRLRAYRALHRVLSKGFRCPQGHHQIFDDRKEQAAIHQIQATIVDFKELLSAARADSRLICALPPDLAAFTCTKSRTRLSSRFTIRGVPRERLAISLQPDSSIESFSNSAERRMIFSSSFTG</sequence>
<reference evidence="1" key="1">
    <citation type="submission" date="2024-02" db="EMBL/GenBank/DDBJ databases">
        <authorList>
            <consortium name="ELIXIR-Norway"/>
            <consortium name="Elixir Norway"/>
        </authorList>
    </citation>
    <scope>NUCLEOTIDE SEQUENCE</scope>
</reference>
<evidence type="ECO:0000313" key="2">
    <source>
        <dbReference type="Proteomes" id="UP001497444"/>
    </source>
</evidence>
<organism evidence="1 2">
    <name type="scientific">Sphagnum jensenii</name>
    <dbReference type="NCBI Taxonomy" id="128206"/>
    <lineage>
        <taxon>Eukaryota</taxon>
        <taxon>Viridiplantae</taxon>
        <taxon>Streptophyta</taxon>
        <taxon>Embryophyta</taxon>
        <taxon>Bryophyta</taxon>
        <taxon>Sphagnophytina</taxon>
        <taxon>Sphagnopsida</taxon>
        <taxon>Sphagnales</taxon>
        <taxon>Sphagnaceae</taxon>
        <taxon>Sphagnum</taxon>
    </lineage>
</organism>
<comment type="caution">
    <text evidence="1">The sequence shown here is derived from an EMBL/GenBank/DDBJ whole genome shotgun (WGS) entry which is preliminary data.</text>
</comment>
<dbReference type="Proteomes" id="UP001497444">
    <property type="component" value="Unassembled WGS sequence"/>
</dbReference>
<proteinExistence type="predicted"/>
<gene>
    <name evidence="1" type="ORF">CSSPJE1EN1_LOCUS25750</name>
</gene>
<accession>A0ABP0V7H5</accession>
<name>A0ABP0V7H5_9BRYO</name>